<name>A0A0G0IGZ4_9BACT</name>
<organism evidence="1 2">
    <name type="scientific">Candidatus Shapirobacteria bacterium GW2011_GWE1_38_10</name>
    <dbReference type="NCBI Taxonomy" id="1618488"/>
    <lineage>
        <taxon>Bacteria</taxon>
        <taxon>Candidatus Shapironibacteriota</taxon>
    </lineage>
</organism>
<dbReference type="EMBL" id="LBTX01000007">
    <property type="protein sequence ID" value="KKQ50270.1"/>
    <property type="molecule type" value="Genomic_DNA"/>
</dbReference>
<proteinExistence type="predicted"/>
<dbReference type="InterPro" id="IPR045864">
    <property type="entry name" value="aa-tRNA-synth_II/BPL/LPL"/>
</dbReference>
<evidence type="ECO:0000313" key="1">
    <source>
        <dbReference type="EMBL" id="KKQ50270.1"/>
    </source>
</evidence>
<sequence length="368" mass="41751">MKEIIDKIGDKFSLNDLVSAKLQPSDSQLLLSEMYRHQVERISPPELLKKYQDNKFIISASIPQSEAIKLDEKCFSCLPSEFESVEFSPVAPLGLNSVLSNLSQNIIMSCVRNVEVMADPTTAMALECSSRRRQDSTKQYNLATTMRCLRLQPFEKETGFTSHFRVFALGSSDRYSKDISSTLLLKQLNSTLKIIDEMSCFTESPVQKSVYISNISLTEQIISKLSADRASIGKHTQDKNFDLFKYLSIDNPSQVNSINQSENSYLLNNFPQEMEKLRNFESNFLPSLKAKYPEINFIFDLSRIAGIGYYNGVCYKVLCTNQDNLTVPIADGGSSDWVSRLLSDNKECYFSTGIGTELFYKCFNNRQH</sequence>
<reference evidence="1 2" key="1">
    <citation type="journal article" date="2015" name="Nature">
        <title>rRNA introns, odd ribosomes, and small enigmatic genomes across a large radiation of phyla.</title>
        <authorList>
            <person name="Brown C.T."/>
            <person name="Hug L.A."/>
            <person name="Thomas B.C."/>
            <person name="Sharon I."/>
            <person name="Castelle C.J."/>
            <person name="Singh A."/>
            <person name="Wilkins M.J."/>
            <person name="Williams K.H."/>
            <person name="Banfield J.F."/>
        </authorList>
    </citation>
    <scope>NUCLEOTIDE SEQUENCE [LARGE SCALE GENOMIC DNA]</scope>
</reference>
<comment type="caution">
    <text evidence="1">The sequence shown here is derived from an EMBL/GenBank/DDBJ whole genome shotgun (WGS) entry which is preliminary data.</text>
</comment>
<evidence type="ECO:0000313" key="2">
    <source>
        <dbReference type="Proteomes" id="UP000034231"/>
    </source>
</evidence>
<dbReference type="AlphaFoldDB" id="A0A0G0IGZ4"/>
<accession>A0A0G0IGZ4</accession>
<gene>
    <name evidence="1" type="ORF">US68_C0007G0033</name>
</gene>
<dbReference type="Proteomes" id="UP000034231">
    <property type="component" value="Unassembled WGS sequence"/>
</dbReference>
<dbReference type="Gene3D" id="3.30.930.10">
    <property type="entry name" value="Bira Bifunctional Protein, Domain 2"/>
    <property type="match status" value="1"/>
</dbReference>
<protein>
    <submittedName>
        <fullName evidence="1">Uncharacterized protein</fullName>
    </submittedName>
</protein>